<dbReference type="Proteomes" id="UP000178661">
    <property type="component" value="Unassembled WGS sequence"/>
</dbReference>
<dbReference type="GO" id="GO:0005737">
    <property type="term" value="C:cytoplasm"/>
    <property type="evidence" value="ECO:0007669"/>
    <property type="project" value="TreeGrafter"/>
</dbReference>
<dbReference type="GO" id="GO:0006189">
    <property type="term" value="P:'de novo' IMP biosynthetic process"/>
    <property type="evidence" value="ECO:0007669"/>
    <property type="project" value="TreeGrafter"/>
</dbReference>
<accession>A0A1F6Y4Z8</accession>
<evidence type="ECO:0000313" key="6">
    <source>
        <dbReference type="EMBL" id="OGJ01443.1"/>
    </source>
</evidence>
<dbReference type="EC" id="2.1.2.2" evidence="2"/>
<dbReference type="InterPro" id="IPR036477">
    <property type="entry name" value="Formyl_transf_N_sf"/>
</dbReference>
<keyword evidence="3" id="KW-0808">Transferase</keyword>
<dbReference type="EMBL" id="MFVR01000020">
    <property type="protein sequence ID" value="OGJ01443.1"/>
    <property type="molecule type" value="Genomic_DNA"/>
</dbReference>
<evidence type="ECO:0000256" key="1">
    <source>
        <dbReference type="ARBA" id="ARBA00005054"/>
    </source>
</evidence>
<dbReference type="Gene3D" id="3.40.50.170">
    <property type="entry name" value="Formyl transferase, N-terminal domain"/>
    <property type="match status" value="1"/>
</dbReference>
<protein>
    <recommendedName>
        <fullName evidence="2">phosphoribosylglycinamide formyltransferase 1</fullName>
        <ecNumber evidence="2">2.1.2.2</ecNumber>
    </recommendedName>
</protein>
<name>A0A1F6Y4Z8_9BACT</name>
<gene>
    <name evidence="6" type="ORF">A3G98_00830</name>
</gene>
<proteinExistence type="predicted"/>
<dbReference type="SUPFAM" id="SSF53328">
    <property type="entry name" value="Formyltransferase"/>
    <property type="match status" value="1"/>
</dbReference>
<evidence type="ECO:0000259" key="5">
    <source>
        <dbReference type="Pfam" id="PF00551"/>
    </source>
</evidence>
<evidence type="ECO:0000313" key="7">
    <source>
        <dbReference type="Proteomes" id="UP000178661"/>
    </source>
</evidence>
<dbReference type="PANTHER" id="PTHR43369">
    <property type="entry name" value="PHOSPHORIBOSYLGLYCINAMIDE FORMYLTRANSFERASE"/>
    <property type="match status" value="1"/>
</dbReference>
<organism evidence="6 7">
    <name type="scientific">Candidatus Nomurabacteria bacterium RIFCSPLOWO2_12_FULL_37_8</name>
    <dbReference type="NCBI Taxonomy" id="1801793"/>
    <lineage>
        <taxon>Bacteria</taxon>
        <taxon>Candidatus Nomuraibacteriota</taxon>
    </lineage>
</organism>
<comment type="pathway">
    <text evidence="1">Purine metabolism; IMP biosynthesis via de novo pathway; N(2)-formyl-N(1)-(5-phospho-D-ribosyl)glycinamide from N(1)-(5-phospho-D-ribosyl)glycinamide (10-formyl THF route): step 1/1.</text>
</comment>
<evidence type="ECO:0000256" key="3">
    <source>
        <dbReference type="ARBA" id="ARBA00022679"/>
    </source>
</evidence>
<sequence length="213" mass="23574">MMSQPNKTSAKAKLKLVVLISDTGTGTNLEAIINGIERGKINAEICAVISDKTDALGLERARAHNLKIEICPTKEALLLLLQKLNPDYICLAGWKQIVLEEVILAYQNKILNLHPGLIPDTIDVSVKNPDGTEALWNKSMLTTKAIQNFLDHKATYAGSSIHYLTLNFDFGPVLGRTFEKIELGDNVKSLYDRLKKKENALYVKILVKLCSNG</sequence>
<dbReference type="GO" id="GO:0004644">
    <property type="term" value="F:phosphoribosylglycinamide formyltransferase activity"/>
    <property type="evidence" value="ECO:0007669"/>
    <property type="project" value="UniProtKB-EC"/>
</dbReference>
<dbReference type="PANTHER" id="PTHR43369:SF2">
    <property type="entry name" value="PHOSPHORIBOSYLGLYCINAMIDE FORMYLTRANSFERASE"/>
    <property type="match status" value="1"/>
</dbReference>
<evidence type="ECO:0000256" key="4">
    <source>
        <dbReference type="ARBA" id="ARBA00022755"/>
    </source>
</evidence>
<reference evidence="6 7" key="1">
    <citation type="journal article" date="2016" name="Nat. Commun.">
        <title>Thousands of microbial genomes shed light on interconnected biogeochemical processes in an aquifer system.</title>
        <authorList>
            <person name="Anantharaman K."/>
            <person name="Brown C.T."/>
            <person name="Hug L.A."/>
            <person name="Sharon I."/>
            <person name="Castelle C.J."/>
            <person name="Probst A.J."/>
            <person name="Thomas B.C."/>
            <person name="Singh A."/>
            <person name="Wilkins M.J."/>
            <person name="Karaoz U."/>
            <person name="Brodie E.L."/>
            <person name="Williams K.H."/>
            <person name="Hubbard S.S."/>
            <person name="Banfield J.F."/>
        </authorList>
    </citation>
    <scope>NUCLEOTIDE SEQUENCE [LARGE SCALE GENOMIC DNA]</scope>
</reference>
<comment type="caution">
    <text evidence="6">The sequence shown here is derived from an EMBL/GenBank/DDBJ whole genome shotgun (WGS) entry which is preliminary data.</text>
</comment>
<dbReference type="InterPro" id="IPR002376">
    <property type="entry name" value="Formyl_transf_N"/>
</dbReference>
<feature type="domain" description="Formyl transferase N-terminal" evidence="5">
    <location>
        <begin position="15"/>
        <end position="205"/>
    </location>
</feature>
<keyword evidence="4" id="KW-0658">Purine biosynthesis</keyword>
<dbReference type="Pfam" id="PF00551">
    <property type="entry name" value="Formyl_trans_N"/>
    <property type="match status" value="1"/>
</dbReference>
<dbReference type="AlphaFoldDB" id="A0A1F6Y4Z8"/>
<evidence type="ECO:0000256" key="2">
    <source>
        <dbReference type="ARBA" id="ARBA00012254"/>
    </source>
</evidence>